<sequence length="365" mass="39756">MRARHADNGNGLCMHWLEAGDASPETPMIVLLHGFPDLAFSWRHQLLALAQAGFHVVAPDQRGYGRTTGWTADASSNLRAFRMDNLARDILGLVHVLGKTSVHAVVGHDFGSHVAAWCALIRPDVFRSLAMLATPFTGPPGDAGTPVPRARQLAEAIAGLSSLERPRKHYQLYYSGPDANVEMHGARQGLREFLRGYYHLKSAEGAEERPMPLPDLSASSLARLPTYYVMDVGLGMADTVAQGIAQREMGPSRWLSEDSLGVYSEEFGRTGFQGGLLWYRAATSPALQKGLEFYAGSTVDVPSCFIAGELDWGVHMLPGALAAMQRDACTRWVSARFIADAGHWVQQEQPEAVNAALLDFIATSR</sequence>
<dbReference type="PANTHER" id="PTHR43329">
    <property type="entry name" value="EPOXIDE HYDROLASE"/>
    <property type="match status" value="1"/>
</dbReference>
<gene>
    <name evidence="3" type="ORF">Q2T77_30360</name>
</gene>
<dbReference type="Pfam" id="PF00561">
    <property type="entry name" value="Abhydrolase_1"/>
    <property type="match status" value="1"/>
</dbReference>
<keyword evidence="1 3" id="KW-0378">Hydrolase</keyword>
<dbReference type="InterPro" id="IPR000073">
    <property type="entry name" value="AB_hydrolase_1"/>
</dbReference>
<comment type="caution">
    <text evidence="3">The sequence shown here is derived from an EMBL/GenBank/DDBJ whole genome shotgun (WGS) entry which is preliminary data.</text>
</comment>
<reference evidence="3" key="1">
    <citation type="submission" date="2023-06" db="EMBL/GenBank/DDBJ databases">
        <authorList>
            <person name="Jiang Y."/>
            <person name="Liu Q."/>
        </authorList>
    </citation>
    <scope>NUCLEOTIDE SEQUENCE</scope>
    <source>
        <strain evidence="3">CGMCC 1.12090</strain>
    </source>
</reference>
<dbReference type="SUPFAM" id="SSF53474">
    <property type="entry name" value="alpha/beta-Hydrolases"/>
    <property type="match status" value="1"/>
</dbReference>
<dbReference type="Gene3D" id="3.40.50.1820">
    <property type="entry name" value="alpha/beta hydrolase"/>
    <property type="match status" value="1"/>
</dbReference>
<evidence type="ECO:0000313" key="3">
    <source>
        <dbReference type="EMBL" id="MDO1536591.1"/>
    </source>
</evidence>
<feature type="domain" description="AB hydrolase-1" evidence="2">
    <location>
        <begin position="27"/>
        <end position="140"/>
    </location>
</feature>
<accession>A0ABT8SCG3</accession>
<dbReference type="Proteomes" id="UP001169027">
    <property type="component" value="Unassembled WGS sequence"/>
</dbReference>
<keyword evidence="4" id="KW-1185">Reference proteome</keyword>
<organism evidence="3 4">
    <name type="scientific">Variovorax ginsengisoli</name>
    <dbReference type="NCBI Taxonomy" id="363844"/>
    <lineage>
        <taxon>Bacteria</taxon>
        <taxon>Pseudomonadati</taxon>
        <taxon>Pseudomonadota</taxon>
        <taxon>Betaproteobacteria</taxon>
        <taxon>Burkholderiales</taxon>
        <taxon>Comamonadaceae</taxon>
        <taxon>Variovorax</taxon>
    </lineage>
</organism>
<protein>
    <submittedName>
        <fullName evidence="3">Alpha/beta hydrolase</fullName>
    </submittedName>
</protein>
<evidence type="ECO:0000313" key="4">
    <source>
        <dbReference type="Proteomes" id="UP001169027"/>
    </source>
</evidence>
<name>A0ABT8SCG3_9BURK</name>
<dbReference type="GO" id="GO:0016787">
    <property type="term" value="F:hydrolase activity"/>
    <property type="evidence" value="ECO:0007669"/>
    <property type="project" value="UniProtKB-KW"/>
</dbReference>
<dbReference type="InterPro" id="IPR029058">
    <property type="entry name" value="AB_hydrolase_fold"/>
</dbReference>
<dbReference type="PRINTS" id="PR00412">
    <property type="entry name" value="EPOXHYDRLASE"/>
</dbReference>
<proteinExistence type="predicted"/>
<evidence type="ECO:0000256" key="1">
    <source>
        <dbReference type="ARBA" id="ARBA00022801"/>
    </source>
</evidence>
<evidence type="ECO:0000259" key="2">
    <source>
        <dbReference type="Pfam" id="PF00561"/>
    </source>
</evidence>
<dbReference type="EMBL" id="JAUKVY010000029">
    <property type="protein sequence ID" value="MDO1536591.1"/>
    <property type="molecule type" value="Genomic_DNA"/>
</dbReference>
<dbReference type="InterPro" id="IPR000639">
    <property type="entry name" value="Epox_hydrolase-like"/>
</dbReference>